<dbReference type="PANTHER" id="PTHR14024">
    <property type="entry name" value="PERILIPIN"/>
    <property type="match status" value="1"/>
</dbReference>
<feature type="region of interest" description="Disordered" evidence="4">
    <location>
        <begin position="176"/>
        <end position="195"/>
    </location>
</feature>
<dbReference type="GO" id="GO:0005829">
    <property type="term" value="C:cytosol"/>
    <property type="evidence" value="ECO:0007669"/>
    <property type="project" value="TreeGrafter"/>
</dbReference>
<feature type="region of interest" description="Disordered" evidence="4">
    <location>
        <begin position="423"/>
        <end position="446"/>
    </location>
</feature>
<feature type="compositionally biased region" description="Low complexity" evidence="4">
    <location>
        <begin position="1011"/>
        <end position="1022"/>
    </location>
</feature>
<evidence type="ECO:0000313" key="5">
    <source>
        <dbReference type="EnsemblMetazoa" id="XP_031787477"/>
    </source>
</evidence>
<evidence type="ECO:0000256" key="1">
    <source>
        <dbReference type="ARBA" id="ARBA00004502"/>
    </source>
</evidence>
<comment type="subcellular location">
    <subcellularLocation>
        <location evidence="1">Lipid droplet</location>
    </subcellularLocation>
</comment>
<dbReference type="GeneID" id="100122240"/>
<dbReference type="AlphaFoldDB" id="A0A7M7QJV7"/>
<dbReference type="OrthoDB" id="376826at2759"/>
<evidence type="ECO:0000313" key="6">
    <source>
        <dbReference type="Proteomes" id="UP000002358"/>
    </source>
</evidence>
<organism evidence="5 6">
    <name type="scientific">Nasonia vitripennis</name>
    <name type="common">Parasitic wasp</name>
    <dbReference type="NCBI Taxonomy" id="7425"/>
    <lineage>
        <taxon>Eukaryota</taxon>
        <taxon>Metazoa</taxon>
        <taxon>Ecdysozoa</taxon>
        <taxon>Arthropoda</taxon>
        <taxon>Hexapoda</taxon>
        <taxon>Insecta</taxon>
        <taxon>Pterygota</taxon>
        <taxon>Neoptera</taxon>
        <taxon>Endopterygota</taxon>
        <taxon>Hymenoptera</taxon>
        <taxon>Apocrita</taxon>
        <taxon>Proctotrupomorpha</taxon>
        <taxon>Chalcidoidea</taxon>
        <taxon>Pteromalidae</taxon>
        <taxon>Pteromalinae</taxon>
        <taxon>Nasonia</taxon>
    </lineage>
</organism>
<accession>A0A7M7QJV7</accession>
<evidence type="ECO:0008006" key="7">
    <source>
        <dbReference type="Google" id="ProtNLM"/>
    </source>
</evidence>
<dbReference type="GO" id="GO:0010890">
    <property type="term" value="P:positive regulation of triglyceride storage"/>
    <property type="evidence" value="ECO:0007669"/>
    <property type="project" value="TreeGrafter"/>
</dbReference>
<dbReference type="InterPro" id="IPR004279">
    <property type="entry name" value="Perilipin"/>
</dbReference>
<evidence type="ECO:0000256" key="2">
    <source>
        <dbReference type="ARBA" id="ARBA00006311"/>
    </source>
</evidence>
<dbReference type="GO" id="GO:0019915">
    <property type="term" value="P:lipid storage"/>
    <property type="evidence" value="ECO:0007669"/>
    <property type="project" value="TreeGrafter"/>
</dbReference>
<dbReference type="EnsemblMetazoa" id="XM_031931617">
    <property type="protein sequence ID" value="XP_031787477"/>
    <property type="gene ID" value="GeneID_100122240"/>
</dbReference>
<keyword evidence="3" id="KW-0551">Lipid droplet</keyword>
<feature type="compositionally biased region" description="Basic and acidic residues" evidence="4">
    <location>
        <begin position="434"/>
        <end position="446"/>
    </location>
</feature>
<reference evidence="5" key="1">
    <citation type="submission" date="2021-01" db="UniProtKB">
        <authorList>
            <consortium name="EnsemblMetazoa"/>
        </authorList>
    </citation>
    <scope>IDENTIFICATION</scope>
</reference>
<feature type="region of interest" description="Disordered" evidence="4">
    <location>
        <begin position="1007"/>
        <end position="1037"/>
    </location>
</feature>
<dbReference type="Proteomes" id="UP000002358">
    <property type="component" value="Chromosome 5"/>
</dbReference>
<evidence type="ECO:0000256" key="3">
    <source>
        <dbReference type="ARBA" id="ARBA00022677"/>
    </source>
</evidence>
<dbReference type="RefSeq" id="XP_031787477.1">
    <property type="nucleotide sequence ID" value="XM_031931617.2"/>
</dbReference>
<name>A0A7M7QJV7_NASVI</name>
<dbReference type="PANTHER" id="PTHR14024:SF53">
    <property type="entry name" value="LIPID STORAGE DROPLETS SURFACE-BINDING PROTEIN 2"/>
    <property type="match status" value="1"/>
</dbReference>
<evidence type="ECO:0000256" key="4">
    <source>
        <dbReference type="SAM" id="MobiDB-lite"/>
    </source>
</evidence>
<feature type="compositionally biased region" description="Basic and acidic residues" evidence="4">
    <location>
        <begin position="1023"/>
        <end position="1037"/>
    </location>
</feature>
<comment type="similarity">
    <text evidence="2">Belongs to the perilipin family.</text>
</comment>
<keyword evidence="6" id="KW-1185">Reference proteome</keyword>
<protein>
    <recommendedName>
        <fullName evidence="7">Lipid storage droplets surface-binding protein 1</fullName>
    </recommendedName>
</protein>
<feature type="compositionally biased region" description="Acidic residues" evidence="4">
    <location>
        <begin position="423"/>
        <end position="433"/>
    </location>
</feature>
<sequence>MARPPIIKRRHTTDLHLESVSRISSFPIVESSIYIAGNVYERIKRSNSLMGWGLDTAEHSLAMATATAIPAMVALNLPIMTLDYLLCKGIDIVEQRVPAVHLPPQAMYWSTREYVNNKFVKPVLIRADSVKLIGSQAANAAVERLAGAINVADQYVDRYLPADPADKVAEICTVDSPSKSEDKASNGSGNKAVQRTIEHGARFSRKLQRRLTRRTLAEARALKEQGTECIHVLLYVVELLATDPKLALQKAKELWASLSLPEPENQARPTNLEQLLVLFTRETARRIVHLVNGTASLAGRTPRRLARALLRISHQLLAISEQALKVTNESLYRLLTDLLVLATSLLGYYHEQQPRPESSPRKLHFQTNGAGPLCKAPGCAAATGASGNGSSGNCLSLIAKINIVPLARLSSLSPSSSPFIEELQAEDEDDGKDEIDGKAPRTELGRRSGLKNPLVILANAATKNQETRASIRNHIAYGNARESRNGNKRAASKVPFSTRFNPALPVIRQKHYNIRRKWERERESEREREREKKSRRRRDAVGERAFFFQRPIERPKKPHTEMSLAPAVQQMPQLEVFNRVLELPVIELALNKSASTYTRLKSSHYLLYWALTTAESSLNTATSKAAPYAKKLESPISFVDHTLCRGLDEIEKKVPIVKEKPELILENAYMLVLGTIEPAVSKISYANNLMASQAASIKATSWNKLNQILSTRYGTVAVNSLDNTAIIVETLIDKYFPPIGEEKSSTMSAEQQAKSPTQESAGMPHLEVLDRVMNIPVVQSAIEKTGTTYSHIKDSHHLISWALNYAEAGLHYATATATPIAAPIAKKFEGHINTVDQKLCQGLDIVEQKVPMVKQPPQQIYDAAKNVMNSKLQPTIEKLHTAKESATTQATALKDISVNKANEILSTQYGAMAVQGVDNTSVLINRLLDHYFPPVEGEEEVPAPVSADENKVLHAVQTIGQLSSKTANRVYHSVAAQLKTVKKEDVANYMSSVVSILHLTNFLNLGQKEGSNSSSAASTPTSEKQDEKKDESKPKAE</sequence>
<proteinExistence type="inferred from homology"/>
<dbReference type="InParanoid" id="A0A7M7QJV7"/>
<dbReference type="GO" id="GO:0005811">
    <property type="term" value="C:lipid droplet"/>
    <property type="evidence" value="ECO:0007669"/>
    <property type="project" value="UniProtKB-SubCell"/>
</dbReference>
<dbReference type="Pfam" id="PF03036">
    <property type="entry name" value="Perilipin"/>
    <property type="match status" value="2"/>
</dbReference>
<dbReference type="CTD" id="42810"/>